<organism evidence="2 3">
    <name type="scientific">Rotaria magnacalcarata</name>
    <dbReference type="NCBI Taxonomy" id="392030"/>
    <lineage>
        <taxon>Eukaryota</taxon>
        <taxon>Metazoa</taxon>
        <taxon>Spiralia</taxon>
        <taxon>Gnathifera</taxon>
        <taxon>Rotifera</taxon>
        <taxon>Eurotatoria</taxon>
        <taxon>Bdelloidea</taxon>
        <taxon>Philodinida</taxon>
        <taxon>Philodinidae</taxon>
        <taxon>Rotaria</taxon>
    </lineage>
</organism>
<sequence>MPYLSDRQYGLVSHGRLLAKLKNSSSITRRLKLGQTL</sequence>
<dbReference type="Proteomes" id="UP000676336">
    <property type="component" value="Unassembled WGS sequence"/>
</dbReference>
<feature type="non-terminal residue" evidence="2">
    <location>
        <position position="37"/>
    </location>
</feature>
<name>A0A8S2WQM7_9BILA</name>
<dbReference type="EMBL" id="CAJOBI010070822">
    <property type="protein sequence ID" value="CAF4457251.1"/>
    <property type="molecule type" value="Genomic_DNA"/>
</dbReference>
<evidence type="ECO:0000313" key="1">
    <source>
        <dbReference type="EMBL" id="CAF4450200.1"/>
    </source>
</evidence>
<gene>
    <name evidence="1" type="ORF">SMN809_LOCUS32676</name>
    <name evidence="2" type="ORF">SMN809_LOCUS32997</name>
</gene>
<comment type="caution">
    <text evidence="2">The sequence shown here is derived from an EMBL/GenBank/DDBJ whole genome shotgun (WGS) entry which is preliminary data.</text>
</comment>
<dbReference type="AlphaFoldDB" id="A0A8S2WQM7"/>
<proteinExistence type="predicted"/>
<reference evidence="2" key="1">
    <citation type="submission" date="2021-02" db="EMBL/GenBank/DDBJ databases">
        <authorList>
            <person name="Nowell W R."/>
        </authorList>
    </citation>
    <scope>NUCLEOTIDE SEQUENCE</scope>
</reference>
<dbReference type="EMBL" id="CAJOBI010069200">
    <property type="protein sequence ID" value="CAF4450200.1"/>
    <property type="molecule type" value="Genomic_DNA"/>
</dbReference>
<accession>A0A8S2WQM7</accession>
<evidence type="ECO:0000313" key="3">
    <source>
        <dbReference type="Proteomes" id="UP000676336"/>
    </source>
</evidence>
<protein>
    <submittedName>
        <fullName evidence="2">Uncharacterized protein</fullName>
    </submittedName>
</protein>
<evidence type="ECO:0000313" key="2">
    <source>
        <dbReference type="EMBL" id="CAF4457251.1"/>
    </source>
</evidence>